<comment type="caution">
    <text evidence="2">The sequence shown here is derived from an EMBL/GenBank/DDBJ whole genome shotgun (WGS) entry which is preliminary data.</text>
</comment>
<sequence length="96" mass="10891">MREELNYYAGKFGNGNEKATDFIKAVLFFMAGFTLLMNYEICQKGIKQLVLSCFGSENLWFYGMVTLDYGLCLLLYVYSVGLGLIVLTHLISKHKA</sequence>
<dbReference type="Proteomes" id="UP000319837">
    <property type="component" value="Plasmid unnamed1"/>
</dbReference>
<evidence type="ECO:0000313" key="2">
    <source>
        <dbReference type="EMBL" id="TRZ39330.1"/>
    </source>
</evidence>
<keyword evidence="1" id="KW-0812">Transmembrane</keyword>
<keyword evidence="2" id="KW-0614">Plasmid</keyword>
<organism evidence="2">
    <name type="scientific">Niallia circulans</name>
    <name type="common">Bacillus circulans</name>
    <dbReference type="NCBI Taxonomy" id="1397"/>
    <lineage>
        <taxon>Bacteria</taxon>
        <taxon>Bacillati</taxon>
        <taxon>Bacillota</taxon>
        <taxon>Bacilli</taxon>
        <taxon>Bacillales</taxon>
        <taxon>Bacillaceae</taxon>
        <taxon>Niallia</taxon>
    </lineage>
</organism>
<geneLocation type="plasmid" evidence="2">
    <name>unnamed1</name>
</geneLocation>
<protein>
    <submittedName>
        <fullName evidence="2">Uncharacterized protein</fullName>
    </submittedName>
</protein>
<reference evidence="2" key="1">
    <citation type="submission" date="2018-10" db="EMBL/GenBank/DDBJ databases">
        <title>FDA dAtabase for Regulatory Grade micrObial Sequences (FDA-ARGOS): Supporting development and validation of Infectious Disease Dx tests.</title>
        <authorList>
            <person name="Minogue T."/>
            <person name="Wolcott M."/>
            <person name="Wasieloski L."/>
            <person name="Aguilar W."/>
            <person name="Moore D."/>
            <person name="Tallon L.J."/>
            <person name="Sadzewicz L."/>
            <person name="Sengamalay N."/>
            <person name="Ott S."/>
            <person name="Godinez A."/>
            <person name="Nagaraj S."/>
            <person name="Vavikolanu K."/>
            <person name="Vyas G."/>
            <person name="Nadendla S."/>
            <person name="Aluvathingal J."/>
            <person name="Sichtig H."/>
        </authorList>
    </citation>
    <scope>NUCLEOTIDE SEQUENCE</scope>
    <source>
        <strain evidence="2">FDAARGOS_343</strain>
        <plasmid evidence="2">unnamed1</plasmid>
    </source>
</reference>
<dbReference type="AlphaFoldDB" id="A0A553SQR4"/>
<feature type="transmembrane region" description="Helical" evidence="1">
    <location>
        <begin position="59"/>
        <end position="87"/>
    </location>
</feature>
<dbReference type="RefSeq" id="WP_185762728.1">
    <property type="nucleotide sequence ID" value="NZ_CM017505.1"/>
</dbReference>
<keyword evidence="1" id="KW-1133">Transmembrane helix</keyword>
<feature type="transmembrane region" description="Helical" evidence="1">
    <location>
        <begin position="21"/>
        <end position="39"/>
    </location>
</feature>
<name>A0A553SQR4_NIACI</name>
<evidence type="ECO:0000256" key="1">
    <source>
        <dbReference type="SAM" id="Phobius"/>
    </source>
</evidence>
<keyword evidence="1" id="KW-0472">Membrane</keyword>
<proteinExistence type="predicted"/>
<accession>A0A553SQR4</accession>
<gene>
    <name evidence="2" type="ORF">CEQ21_07150</name>
</gene>
<dbReference type="EMBL" id="RIBP01000002">
    <property type="protein sequence ID" value="TRZ39330.1"/>
    <property type="molecule type" value="Genomic_DNA"/>
</dbReference>